<name>A0A058ZPL0_9RHOB</name>
<evidence type="ECO:0000256" key="2">
    <source>
        <dbReference type="SAM" id="Phobius"/>
    </source>
</evidence>
<comment type="caution">
    <text evidence="3">The sequence shown here is derived from an EMBL/GenBank/DDBJ whole genome shotgun (WGS) entry which is preliminary data.</text>
</comment>
<proteinExistence type="predicted"/>
<evidence type="ECO:0000313" key="4">
    <source>
        <dbReference type="Proteomes" id="UP000024836"/>
    </source>
</evidence>
<feature type="coiled-coil region" evidence="1">
    <location>
        <begin position="47"/>
        <end position="74"/>
    </location>
</feature>
<dbReference type="InterPro" id="IPR007060">
    <property type="entry name" value="FtsL/DivIC"/>
</dbReference>
<protein>
    <submittedName>
        <fullName evidence="3">Septum formation initiator</fullName>
    </submittedName>
</protein>
<organism evidence="3 4">
    <name type="scientific">Actibacterium atlanticum</name>
    <dbReference type="NCBI Taxonomy" id="1461693"/>
    <lineage>
        <taxon>Bacteria</taxon>
        <taxon>Pseudomonadati</taxon>
        <taxon>Pseudomonadota</taxon>
        <taxon>Alphaproteobacteria</taxon>
        <taxon>Rhodobacterales</taxon>
        <taxon>Roseobacteraceae</taxon>
        <taxon>Actibacterium</taxon>
    </lineage>
</organism>
<dbReference type="Proteomes" id="UP000024836">
    <property type="component" value="Unassembled WGS sequence"/>
</dbReference>
<keyword evidence="2" id="KW-0472">Membrane</keyword>
<keyword evidence="2" id="KW-1133">Transmembrane helix</keyword>
<dbReference type="EMBL" id="AQQY01000001">
    <property type="protein sequence ID" value="KCV83518.1"/>
    <property type="molecule type" value="Genomic_DNA"/>
</dbReference>
<sequence>MSNPRKRPALGVVLYFAGAFCVGTYFTFAAVQGDYGLFRRIQVEADLAALTAQRDALALELTDLENKTRRLSDRYLDLDLLDERARAVLGLVRPDEIVIR</sequence>
<dbReference type="Pfam" id="PF04977">
    <property type="entry name" value="DivIC"/>
    <property type="match status" value="1"/>
</dbReference>
<feature type="transmembrane region" description="Helical" evidence="2">
    <location>
        <begin position="12"/>
        <end position="31"/>
    </location>
</feature>
<keyword evidence="2" id="KW-0812">Transmembrane</keyword>
<dbReference type="STRING" id="1461693.ATO10_02120"/>
<accession>A0A058ZPL0</accession>
<evidence type="ECO:0000313" key="3">
    <source>
        <dbReference type="EMBL" id="KCV83518.1"/>
    </source>
</evidence>
<dbReference type="AlphaFoldDB" id="A0A058ZPL0"/>
<dbReference type="PATRIC" id="fig|1461693.3.peg.439"/>
<reference evidence="3 4" key="1">
    <citation type="submission" date="2013-04" db="EMBL/GenBank/DDBJ databases">
        <title>Shimia sp. 22II-S11-Z10 Genome Sequencing.</title>
        <authorList>
            <person name="Lai Q."/>
            <person name="Li G."/>
            <person name="Shao Z."/>
        </authorList>
    </citation>
    <scope>NUCLEOTIDE SEQUENCE [LARGE SCALE GENOMIC DNA]</scope>
    <source>
        <strain evidence="4">22II-S11-Z10</strain>
    </source>
</reference>
<dbReference type="RefSeq" id="WP_035247389.1">
    <property type="nucleotide sequence ID" value="NZ_AQQY01000001.1"/>
</dbReference>
<dbReference type="eggNOG" id="COG2919">
    <property type="taxonomic scope" value="Bacteria"/>
</dbReference>
<evidence type="ECO:0000256" key="1">
    <source>
        <dbReference type="SAM" id="Coils"/>
    </source>
</evidence>
<keyword evidence="4" id="KW-1185">Reference proteome</keyword>
<gene>
    <name evidence="3" type="ORF">ATO10_02120</name>
</gene>
<keyword evidence="1" id="KW-0175">Coiled coil</keyword>
<dbReference type="OrthoDB" id="7689499at2"/>